<dbReference type="EMBL" id="CP001348">
    <property type="protein sequence ID" value="ACL75428.1"/>
    <property type="molecule type" value="Genomic_DNA"/>
</dbReference>
<evidence type="ECO:0000259" key="2">
    <source>
        <dbReference type="SMART" id="SM01117"/>
    </source>
</evidence>
<dbReference type="HOGENOM" id="CLU_1833186_0_0_9"/>
<organism evidence="3 4">
    <name type="scientific">Ruminiclostridium cellulolyticum (strain ATCC 35319 / DSM 5812 / JCM 6584 / H10)</name>
    <name type="common">Clostridium cellulolyticum</name>
    <dbReference type="NCBI Taxonomy" id="394503"/>
    <lineage>
        <taxon>Bacteria</taxon>
        <taxon>Bacillati</taxon>
        <taxon>Bacillota</taxon>
        <taxon>Clostridia</taxon>
        <taxon>Eubacteriales</taxon>
        <taxon>Oscillospiraceae</taxon>
        <taxon>Ruminiclostridium</taxon>
    </lineage>
</organism>
<dbReference type="PANTHER" id="PTHR10281">
    <property type="entry name" value="MEMBRANE-ASSOCIATED PROGESTERONE RECEPTOR COMPONENT-RELATED"/>
    <property type="match status" value="1"/>
</dbReference>
<comment type="similarity">
    <text evidence="1">Belongs to the cytochrome b5 family. MAPR subfamily.</text>
</comment>
<dbReference type="STRING" id="394503.Ccel_1069"/>
<gene>
    <name evidence="3" type="ordered locus">Ccel_1069</name>
</gene>
<evidence type="ECO:0000313" key="4">
    <source>
        <dbReference type="Proteomes" id="UP000001349"/>
    </source>
</evidence>
<proteinExistence type="inferred from homology"/>
<reference evidence="3 4" key="1">
    <citation type="submission" date="2009-01" db="EMBL/GenBank/DDBJ databases">
        <title>Complete sequence of Clostridium cellulolyticum H10.</title>
        <authorList>
            <consortium name="US DOE Joint Genome Institute"/>
            <person name="Lucas S."/>
            <person name="Copeland A."/>
            <person name="Lapidus A."/>
            <person name="Glavina del Rio T."/>
            <person name="Dalin E."/>
            <person name="Tice H."/>
            <person name="Bruce D."/>
            <person name="Goodwin L."/>
            <person name="Pitluck S."/>
            <person name="Chertkov O."/>
            <person name="Saunders E."/>
            <person name="Brettin T."/>
            <person name="Detter J.C."/>
            <person name="Han C."/>
            <person name="Larimer F."/>
            <person name="Land M."/>
            <person name="Hauser L."/>
            <person name="Kyrpides N."/>
            <person name="Ivanova N."/>
            <person name="Zhou J."/>
            <person name="Richardson P."/>
        </authorList>
    </citation>
    <scope>NUCLEOTIDE SEQUENCE [LARGE SCALE GENOMIC DNA]</scope>
    <source>
        <strain evidence="4">ATCC 35319 / DSM 5812 / JCM 6584 / H10</strain>
    </source>
</reference>
<dbReference type="PANTHER" id="PTHR10281:SF76">
    <property type="entry name" value="CALCUTTA CUP-RELATED"/>
    <property type="match status" value="1"/>
</dbReference>
<dbReference type="SMART" id="SM01117">
    <property type="entry name" value="Cyt-b5"/>
    <property type="match status" value="1"/>
</dbReference>
<keyword evidence="4" id="KW-1185">Reference proteome</keyword>
<accession>B8HZS8</accession>
<dbReference type="RefSeq" id="WP_015924584.1">
    <property type="nucleotide sequence ID" value="NC_011898.1"/>
</dbReference>
<dbReference type="Pfam" id="PF00173">
    <property type="entry name" value="Cyt-b5"/>
    <property type="match status" value="1"/>
</dbReference>
<evidence type="ECO:0000313" key="3">
    <source>
        <dbReference type="EMBL" id="ACL75428.1"/>
    </source>
</evidence>
<sequence length="149" mass="16705">MDCEDAICRRIKTMAAETDNYINLINTAPCIYTRNMLLYQLREKINEIDFLIGFICRKENQMEISPIELPQQHDRKDFTLEELAKFNGKDGNPSYVAVNGTVYDVTDNAAWAAASHFGLTAGKDLTAEFASCHAGQSILNKLKVVGKLI</sequence>
<dbReference type="AlphaFoldDB" id="B8HZS8"/>
<dbReference type="eggNOG" id="COG4892">
    <property type="taxonomic scope" value="Bacteria"/>
</dbReference>
<feature type="domain" description="Cytochrome b5 heme-binding" evidence="2">
    <location>
        <begin position="78"/>
        <end position="149"/>
    </location>
</feature>
<dbReference type="InterPro" id="IPR050577">
    <property type="entry name" value="MAPR/NEUFC/NENF-like"/>
</dbReference>
<dbReference type="KEGG" id="cce:Ccel_1069"/>
<protein>
    <submittedName>
        <fullName evidence="3">Cytochrome b5</fullName>
    </submittedName>
</protein>
<dbReference type="OrthoDB" id="9785263at2"/>
<dbReference type="InterPro" id="IPR001199">
    <property type="entry name" value="Cyt_B5-like_heme/steroid-bd"/>
</dbReference>
<name>B8HZS8_RUMCH</name>
<dbReference type="InterPro" id="IPR036400">
    <property type="entry name" value="Cyt_B5-like_heme/steroid_sf"/>
</dbReference>
<evidence type="ECO:0000256" key="1">
    <source>
        <dbReference type="ARBA" id="ARBA00038357"/>
    </source>
</evidence>
<dbReference type="Gene3D" id="3.10.120.10">
    <property type="entry name" value="Cytochrome b5-like heme/steroid binding domain"/>
    <property type="match status" value="1"/>
</dbReference>
<dbReference type="SUPFAM" id="SSF55856">
    <property type="entry name" value="Cytochrome b5-like heme/steroid binding domain"/>
    <property type="match status" value="1"/>
</dbReference>
<dbReference type="Proteomes" id="UP000001349">
    <property type="component" value="Chromosome"/>
</dbReference>